<dbReference type="GO" id="GO:0003700">
    <property type="term" value="F:DNA-binding transcription factor activity"/>
    <property type="evidence" value="ECO:0007669"/>
    <property type="project" value="InterPro"/>
</dbReference>
<comment type="caution">
    <text evidence="3">The sequence shown here is derived from an EMBL/GenBank/DDBJ whole genome shotgun (WGS) entry which is preliminary data.</text>
</comment>
<dbReference type="InParanoid" id="A0A1C7NNX4"/>
<dbReference type="EMBL" id="LUGH01000042">
    <property type="protein sequence ID" value="OBZ90579.1"/>
    <property type="molecule type" value="Genomic_DNA"/>
</dbReference>
<dbReference type="CDD" id="cd12193">
    <property type="entry name" value="bZIP_GCN4"/>
    <property type="match status" value="1"/>
</dbReference>
<keyword evidence="1" id="KW-0175">Coiled coil</keyword>
<dbReference type="SMART" id="SM00338">
    <property type="entry name" value="BRLZ"/>
    <property type="match status" value="1"/>
</dbReference>
<dbReference type="PROSITE" id="PS00036">
    <property type="entry name" value="BZIP_BASIC"/>
    <property type="match status" value="1"/>
</dbReference>
<dbReference type="Gene3D" id="3.30.160.60">
    <property type="entry name" value="Classic Zinc Finger"/>
    <property type="match status" value="1"/>
</dbReference>
<evidence type="ECO:0000259" key="2">
    <source>
        <dbReference type="PROSITE" id="PS50217"/>
    </source>
</evidence>
<feature type="domain" description="BZIP" evidence="2">
    <location>
        <begin position="116"/>
        <end position="164"/>
    </location>
</feature>
<dbReference type="InterPro" id="IPR004827">
    <property type="entry name" value="bZIP"/>
</dbReference>
<organism evidence="3 4">
    <name type="scientific">Choanephora cucurbitarum</name>
    <dbReference type="NCBI Taxonomy" id="101091"/>
    <lineage>
        <taxon>Eukaryota</taxon>
        <taxon>Fungi</taxon>
        <taxon>Fungi incertae sedis</taxon>
        <taxon>Mucoromycota</taxon>
        <taxon>Mucoromycotina</taxon>
        <taxon>Mucoromycetes</taxon>
        <taxon>Mucorales</taxon>
        <taxon>Mucorineae</taxon>
        <taxon>Choanephoraceae</taxon>
        <taxon>Choanephoroideae</taxon>
        <taxon>Choanephora</taxon>
    </lineage>
</organism>
<reference evidence="3 4" key="1">
    <citation type="submission" date="2016-03" db="EMBL/GenBank/DDBJ databases">
        <title>Choanephora cucurbitarum.</title>
        <authorList>
            <person name="Min B."/>
            <person name="Park H."/>
            <person name="Park J.-H."/>
            <person name="Shin H.-D."/>
            <person name="Choi I.-G."/>
        </authorList>
    </citation>
    <scope>NUCLEOTIDE SEQUENCE [LARGE SCALE GENOMIC DNA]</scope>
    <source>
        <strain evidence="3 4">KUS-F28377</strain>
    </source>
</reference>
<keyword evidence="4" id="KW-1185">Reference proteome</keyword>
<evidence type="ECO:0000256" key="1">
    <source>
        <dbReference type="SAM" id="Coils"/>
    </source>
</evidence>
<dbReference type="InterPro" id="IPR046347">
    <property type="entry name" value="bZIP_sf"/>
</dbReference>
<evidence type="ECO:0000313" key="3">
    <source>
        <dbReference type="EMBL" id="OBZ90579.1"/>
    </source>
</evidence>
<protein>
    <recommendedName>
        <fullName evidence="2">BZIP domain-containing protein</fullName>
    </recommendedName>
</protein>
<dbReference type="STRING" id="101091.A0A1C7NNX4"/>
<evidence type="ECO:0000313" key="4">
    <source>
        <dbReference type="Proteomes" id="UP000093000"/>
    </source>
</evidence>
<dbReference type="SUPFAM" id="SSF57959">
    <property type="entry name" value="Leucine zipper domain"/>
    <property type="match status" value="1"/>
</dbReference>
<proteinExistence type="predicted"/>
<sequence length="201" mass="22984">MTCQDTPNTPLSLNASLDEWLEDDLQKSNLIDKPKNKPCSLQNIVLQENKTPSLKHIDIPSNDAMESISMTNVISLLCSIRQNEQLIKDRQFLKRTPVNNTKKRKTKCLANTPDLKRQRNTDAARRSRERKAIKMATLETQVDGLKKENGRLRVKVAVLESEVNYAVEKEKLNRQRVLELEAQLANAHQRLVTGYVLPQNT</sequence>
<dbReference type="Pfam" id="PF07716">
    <property type="entry name" value="bZIP_2"/>
    <property type="match status" value="1"/>
</dbReference>
<dbReference type="Proteomes" id="UP000093000">
    <property type="component" value="Unassembled WGS sequence"/>
</dbReference>
<feature type="coiled-coil region" evidence="1">
    <location>
        <begin position="128"/>
        <end position="162"/>
    </location>
</feature>
<gene>
    <name evidence="3" type="ORF">A0J61_01364</name>
</gene>
<accession>A0A1C7NNX4</accession>
<dbReference type="AlphaFoldDB" id="A0A1C7NNX4"/>
<dbReference type="OrthoDB" id="2257100at2759"/>
<name>A0A1C7NNX4_9FUNG</name>
<dbReference type="PROSITE" id="PS50217">
    <property type="entry name" value="BZIP"/>
    <property type="match status" value="1"/>
</dbReference>